<dbReference type="InterPro" id="IPR008979">
    <property type="entry name" value="Galactose-bd-like_sf"/>
</dbReference>
<dbReference type="InterPro" id="IPR006103">
    <property type="entry name" value="Glyco_hydro_2_cat"/>
</dbReference>
<dbReference type="Gene3D" id="3.20.20.80">
    <property type="entry name" value="Glycosidases"/>
    <property type="match status" value="1"/>
</dbReference>
<dbReference type="InterPro" id="IPR017853">
    <property type="entry name" value="GH"/>
</dbReference>
<organism evidence="5 6">
    <name type="scientific">Herbiconiux gentiana</name>
    <dbReference type="NCBI Taxonomy" id="2970912"/>
    <lineage>
        <taxon>Bacteria</taxon>
        <taxon>Bacillati</taxon>
        <taxon>Actinomycetota</taxon>
        <taxon>Actinomycetes</taxon>
        <taxon>Micrococcales</taxon>
        <taxon>Microbacteriaceae</taxon>
        <taxon>Herbiconiux</taxon>
    </lineage>
</organism>
<comment type="similarity">
    <text evidence="1">Belongs to the glycosyl hydrolase 2 family.</text>
</comment>
<dbReference type="Gene3D" id="2.60.120.260">
    <property type="entry name" value="Galactose-binding domain-like"/>
    <property type="match status" value="1"/>
</dbReference>
<dbReference type="GO" id="GO:0016787">
    <property type="term" value="F:hydrolase activity"/>
    <property type="evidence" value="ECO:0007669"/>
    <property type="project" value="UniProtKB-KW"/>
</dbReference>
<dbReference type="SUPFAM" id="SSF49303">
    <property type="entry name" value="beta-Galactosidase/glucuronidase domain"/>
    <property type="match status" value="1"/>
</dbReference>
<dbReference type="Pfam" id="PF02837">
    <property type="entry name" value="Glyco_hydro_2_N"/>
    <property type="match status" value="1"/>
</dbReference>
<dbReference type="SUPFAM" id="SSF51445">
    <property type="entry name" value="(Trans)glycosidases"/>
    <property type="match status" value="1"/>
</dbReference>
<feature type="domain" description="Glycoside hydrolase family 2 catalytic" evidence="3">
    <location>
        <begin position="328"/>
        <end position="488"/>
    </location>
</feature>
<keyword evidence="5" id="KW-0378">Hydrolase</keyword>
<accession>A0ABT2GI44</accession>
<evidence type="ECO:0000259" key="4">
    <source>
        <dbReference type="Pfam" id="PF02837"/>
    </source>
</evidence>
<dbReference type="PANTHER" id="PTHR42732">
    <property type="entry name" value="BETA-GALACTOSIDASE"/>
    <property type="match status" value="1"/>
</dbReference>
<reference evidence="5" key="1">
    <citation type="submission" date="2022-08" db="EMBL/GenBank/DDBJ databases">
        <authorList>
            <person name="Deng Y."/>
            <person name="Han X.-F."/>
            <person name="Zhang Y.-Q."/>
        </authorList>
    </citation>
    <scope>NUCLEOTIDE SEQUENCE</scope>
    <source>
        <strain evidence="5">CPCC 205716</strain>
    </source>
</reference>
<evidence type="ECO:0000313" key="6">
    <source>
        <dbReference type="Proteomes" id="UP001165580"/>
    </source>
</evidence>
<dbReference type="InterPro" id="IPR051913">
    <property type="entry name" value="GH2_Domain-Containing"/>
</dbReference>
<dbReference type="SUPFAM" id="SSF49785">
    <property type="entry name" value="Galactose-binding domain-like"/>
    <property type="match status" value="1"/>
</dbReference>
<evidence type="ECO:0000256" key="1">
    <source>
        <dbReference type="ARBA" id="ARBA00007401"/>
    </source>
</evidence>
<evidence type="ECO:0000256" key="2">
    <source>
        <dbReference type="SAM" id="MobiDB-lite"/>
    </source>
</evidence>
<feature type="compositionally biased region" description="Low complexity" evidence="2">
    <location>
        <begin position="1"/>
        <end position="19"/>
    </location>
</feature>
<dbReference type="InterPro" id="IPR006104">
    <property type="entry name" value="Glyco_hydro_2_N"/>
</dbReference>
<evidence type="ECO:0000259" key="3">
    <source>
        <dbReference type="Pfam" id="PF02836"/>
    </source>
</evidence>
<gene>
    <name evidence="5" type="ORF">NVV95_08410</name>
</gene>
<dbReference type="EMBL" id="JANTEZ010000003">
    <property type="protein sequence ID" value="MCS5714574.1"/>
    <property type="molecule type" value="Genomic_DNA"/>
</dbReference>
<dbReference type="Pfam" id="PF02836">
    <property type="entry name" value="Glyco_hydro_2_C"/>
    <property type="match status" value="1"/>
</dbReference>
<dbReference type="InterPro" id="IPR036156">
    <property type="entry name" value="Beta-gal/glucu_dom_sf"/>
</dbReference>
<name>A0ABT2GI44_9MICO</name>
<protein>
    <submittedName>
        <fullName evidence="5">Glycoside hydrolase family 2</fullName>
    </submittedName>
</protein>
<feature type="region of interest" description="Disordered" evidence="2">
    <location>
        <begin position="1"/>
        <end position="35"/>
    </location>
</feature>
<comment type="caution">
    <text evidence="5">The sequence shown here is derived from an EMBL/GenBank/DDBJ whole genome shotgun (WGS) entry which is preliminary data.</text>
</comment>
<evidence type="ECO:0000313" key="5">
    <source>
        <dbReference type="EMBL" id="MCS5714574.1"/>
    </source>
</evidence>
<dbReference type="PANTHER" id="PTHR42732:SF3">
    <property type="entry name" value="HYDROLASE"/>
    <property type="match status" value="1"/>
</dbReference>
<proteinExistence type="inferred from homology"/>
<keyword evidence="6" id="KW-1185">Reference proteome</keyword>
<dbReference type="Proteomes" id="UP001165580">
    <property type="component" value="Unassembled WGS sequence"/>
</dbReference>
<sequence>MTITTTPVPAPVSAPVSASRAVELPDATTQDGSYPRPQLMRSAWHDLSGTWDFEWDDDDEYEHDAVPFSRRIEVPFPPESPASGIHETGFHSRAWYRRTVGASELQAAGVPTDARAEPGRVLLHFGAVDHAASVWVDGHLVATHLGGQTPFSADITRLVHSRNEELTIVVRAVDLPDDVSTLRGKQDWREEPHTIWYHRTTGIWQPVWLEWVPPVAVGSITWRSDLTTSTVEADIELAGPVDAADSVSVTLSHLGETIAATRVQTMGERTVSVRLVIPRQLNGQQYEELLWSPSSPTLIGARISVQGADPEAPVLDAVSSYLGLRSVATSDDALLLNDRPIYLRSVLAQNYWPESHLAASAETLRREVELILELGFNAARVHQKVEDPRFLYWADRLGLMLWGETASAYAFDPTSISALVTEWTAVLERDRSHPSIVAWVPLNESWGVQHISHDPRQRAFSRAIADLTRALDGTRPVISNDGWEHTDSDIMTIHDYEADPATLGERYGSAESLRRMIDGFGPAGRRMSADPDARTPSGVGCAHPHRPIMRPIMLTEFGGVSLATGDSGDWGYSTAHDVEAFEQQVTAILRAVRSSAPLAGFCYTQLTDTGQETNGLLYADRSPKFPVDRIRAAVRG</sequence>
<feature type="region of interest" description="Disordered" evidence="2">
    <location>
        <begin position="525"/>
        <end position="544"/>
    </location>
</feature>
<dbReference type="RefSeq" id="WP_259486099.1">
    <property type="nucleotide sequence ID" value="NZ_JANTEZ010000003.1"/>
</dbReference>
<feature type="domain" description="Glycosyl hydrolases family 2 sugar binding" evidence="4">
    <location>
        <begin position="115"/>
        <end position="171"/>
    </location>
</feature>